<dbReference type="SUPFAM" id="SSF52833">
    <property type="entry name" value="Thioredoxin-like"/>
    <property type="match status" value="2"/>
</dbReference>
<dbReference type="RefSeq" id="WP_205686565.1">
    <property type="nucleotide sequence ID" value="NZ_QQSW01000006.1"/>
</dbReference>
<dbReference type="InterPro" id="IPR001853">
    <property type="entry name" value="DSBA-like_thioredoxin_dom"/>
</dbReference>
<dbReference type="AlphaFoldDB" id="A0A4R2KYU5"/>
<accession>A0A4R2KYU5</accession>
<proteinExistence type="predicted"/>
<evidence type="ECO:0000259" key="1">
    <source>
        <dbReference type="Pfam" id="PF01323"/>
    </source>
</evidence>
<dbReference type="InterPro" id="IPR051924">
    <property type="entry name" value="GST_Kappa/NadH"/>
</dbReference>
<dbReference type="GO" id="GO:0016853">
    <property type="term" value="F:isomerase activity"/>
    <property type="evidence" value="ECO:0007669"/>
    <property type="project" value="UniProtKB-KW"/>
</dbReference>
<dbReference type="GO" id="GO:0016491">
    <property type="term" value="F:oxidoreductase activity"/>
    <property type="evidence" value="ECO:0007669"/>
    <property type="project" value="InterPro"/>
</dbReference>
<evidence type="ECO:0000313" key="3">
    <source>
        <dbReference type="Proteomes" id="UP000294980"/>
    </source>
</evidence>
<feature type="domain" description="DSBA-like thioredoxin" evidence="1">
    <location>
        <begin position="236"/>
        <end position="419"/>
    </location>
</feature>
<keyword evidence="2" id="KW-0413">Isomerase</keyword>
<dbReference type="Pfam" id="PF01323">
    <property type="entry name" value="DSBA"/>
    <property type="match status" value="1"/>
</dbReference>
<keyword evidence="3" id="KW-1185">Reference proteome</keyword>
<name>A0A4R2KYU5_9GAMM</name>
<sequence length="423" mass="47483">MTLKSLIASPALERLLSPQRRLRHHERYEKKRQKRGRPAVIEYFHQSDDPYSHLMLQLLPRLQEQYAVEFKPWLVGPPPDWAAPERGMLVDWSRRDAASLADHLGLAFARHHEQPQAAAVKLANAALADAIDRGRFFEESPGISDALWRGRSLRSCPADGAQAAVDAGNARRQAAGHYLGATLFYGGEWYWGPDRLHYLERRLQDAGLSRTRATGDLLIPAQSSPAPPGNAHGRELHFFLSFRSPYSYLAAPRVFELARSSNASLKLRFVLPMVMRGLPVPRAKTMYIMTDVAREAARLGMPFGRIADPLGKPVERGYSLLPWARDEGRGEEYCLAFLRGVWSQGIDAGSDRGIRRIVESAGLPWARARAHLDTDTWRAEAEANRREMVSLGLWGVPSFRVGDTAVWGQDRLWQVEAALSDPQ</sequence>
<dbReference type="PANTHER" id="PTHR42943:SF2">
    <property type="entry name" value="GLUTATHIONE S-TRANSFERASE KAPPA 1"/>
    <property type="match status" value="1"/>
</dbReference>
<protein>
    <submittedName>
        <fullName evidence="2">2-hydroxychromene-2-carboxylate isomerase</fullName>
    </submittedName>
</protein>
<evidence type="ECO:0000313" key="2">
    <source>
        <dbReference type="EMBL" id="TCO78332.1"/>
    </source>
</evidence>
<dbReference type="PANTHER" id="PTHR42943">
    <property type="entry name" value="GLUTATHIONE S-TRANSFERASE KAPPA"/>
    <property type="match status" value="1"/>
</dbReference>
<dbReference type="InterPro" id="IPR036249">
    <property type="entry name" value="Thioredoxin-like_sf"/>
</dbReference>
<dbReference type="Proteomes" id="UP000294980">
    <property type="component" value="Unassembled WGS sequence"/>
</dbReference>
<comment type="caution">
    <text evidence="2">The sequence shown here is derived from an EMBL/GenBank/DDBJ whole genome shotgun (WGS) entry which is preliminary data.</text>
</comment>
<dbReference type="Gene3D" id="3.40.30.10">
    <property type="entry name" value="Glutaredoxin"/>
    <property type="match status" value="1"/>
</dbReference>
<reference evidence="2 3" key="1">
    <citation type="submission" date="2019-03" db="EMBL/GenBank/DDBJ databases">
        <title>Genomic Encyclopedia of Type Strains, Phase IV (KMG-IV): sequencing the most valuable type-strain genomes for metagenomic binning, comparative biology and taxonomic classification.</title>
        <authorList>
            <person name="Goeker M."/>
        </authorList>
    </citation>
    <scope>NUCLEOTIDE SEQUENCE [LARGE SCALE GENOMIC DNA]</scope>
    <source>
        <strain evidence="2 3">DSM 23344</strain>
    </source>
</reference>
<dbReference type="EMBL" id="SLWX01000001">
    <property type="protein sequence ID" value="TCO78332.1"/>
    <property type="molecule type" value="Genomic_DNA"/>
</dbReference>
<gene>
    <name evidence="2" type="ORF">EV688_101147</name>
</gene>
<organism evidence="2 3">
    <name type="scientific">Chromatocurvus halotolerans</name>
    <dbReference type="NCBI Taxonomy" id="1132028"/>
    <lineage>
        <taxon>Bacteria</taxon>
        <taxon>Pseudomonadati</taxon>
        <taxon>Pseudomonadota</taxon>
        <taxon>Gammaproteobacteria</taxon>
        <taxon>Cellvibrionales</taxon>
        <taxon>Halieaceae</taxon>
        <taxon>Chromatocurvus</taxon>
    </lineage>
</organism>